<dbReference type="AlphaFoldDB" id="A0A7C9TMV6"/>
<dbReference type="GO" id="GO:0043683">
    <property type="term" value="P:type IV pilus assembly"/>
    <property type="evidence" value="ECO:0007669"/>
    <property type="project" value="InterPro"/>
</dbReference>
<keyword evidence="2" id="KW-1185">Reference proteome</keyword>
<organism evidence="1 2">
    <name type="scientific">Ideonella livida</name>
    <dbReference type="NCBI Taxonomy" id="2707176"/>
    <lineage>
        <taxon>Bacteria</taxon>
        <taxon>Pseudomonadati</taxon>
        <taxon>Pseudomonadota</taxon>
        <taxon>Betaproteobacteria</taxon>
        <taxon>Burkholderiales</taxon>
        <taxon>Sphaerotilaceae</taxon>
        <taxon>Ideonella</taxon>
    </lineage>
</organism>
<dbReference type="EMBL" id="JAAGOH010000042">
    <property type="protein sequence ID" value="NDY93642.1"/>
    <property type="molecule type" value="Genomic_DNA"/>
</dbReference>
<comment type="caution">
    <text evidence="1">The sequence shown here is derived from an EMBL/GenBank/DDBJ whole genome shotgun (WGS) entry which is preliminary data.</text>
</comment>
<reference evidence="1 2" key="1">
    <citation type="submission" date="2020-02" db="EMBL/GenBank/DDBJ databases">
        <title>Ideonella bacterium strain TBM-1.</title>
        <authorList>
            <person name="Chen W.-M."/>
        </authorList>
    </citation>
    <scope>NUCLEOTIDE SEQUENCE [LARGE SCALE GENOMIC DNA]</scope>
    <source>
        <strain evidence="1 2">TBM-1</strain>
    </source>
</reference>
<accession>A0A7C9TMV6</accession>
<protein>
    <submittedName>
        <fullName evidence="1">Pilus assembly protein PilW</fullName>
    </submittedName>
</protein>
<name>A0A7C9TMV6_9BURK</name>
<dbReference type="InterPro" id="IPR032092">
    <property type="entry name" value="PilW"/>
</dbReference>
<gene>
    <name evidence="1" type="ORF">G3A44_20845</name>
</gene>
<evidence type="ECO:0000313" key="2">
    <source>
        <dbReference type="Proteomes" id="UP000484255"/>
    </source>
</evidence>
<dbReference type="Pfam" id="PF16074">
    <property type="entry name" value="PilW"/>
    <property type="match status" value="1"/>
</dbReference>
<sequence>MTLVELMIAMALGLVLALAMASLQLSVTRSSTDVSRTTGMLETARVVLQLMADDLSQAGFWGGYVPEFDNLTFSGVPSDPPTALPDPCLAYSATNWNATYLRNLFGVPALSGATAPGTCDTLVTQAQANSDVLVVRRVSSCAVGEAGCEATATEDALYHSVNLCSTVSTTHLLASTGHAALLARDCTTPAAQRRLLSSLWWVRDHAVSDGDGIPTLMRSSLGVSSSTPTQGAGEVVAEGVQALRVEWGIDNVSKSGGAVNFSQAVAWVSGQEFRQATNRGDGAPDGADVHCDTTTPCTVDQMSNAVTATLYVLVRSVAPVDGYTDTRTYQLGGATLGPFNDRFQRKVFSTTVRLANVSGRRETP</sequence>
<evidence type="ECO:0000313" key="1">
    <source>
        <dbReference type="EMBL" id="NDY93642.1"/>
    </source>
</evidence>
<proteinExistence type="predicted"/>
<dbReference type="Proteomes" id="UP000484255">
    <property type="component" value="Unassembled WGS sequence"/>
</dbReference>